<dbReference type="InterPro" id="IPR009057">
    <property type="entry name" value="Homeodomain-like_sf"/>
</dbReference>
<dbReference type="PANTHER" id="PTHR30055">
    <property type="entry name" value="HTH-TYPE TRANSCRIPTIONAL REGULATOR RUTR"/>
    <property type="match status" value="1"/>
</dbReference>
<dbReference type="InterPro" id="IPR050109">
    <property type="entry name" value="HTH-type_TetR-like_transc_reg"/>
</dbReference>
<evidence type="ECO:0000313" key="6">
    <source>
        <dbReference type="EMBL" id="MFD1383596.1"/>
    </source>
</evidence>
<organism evidence="6 7">
    <name type="scientific">Rhodanobacter aciditrophus</name>
    <dbReference type="NCBI Taxonomy" id="1623218"/>
    <lineage>
        <taxon>Bacteria</taxon>
        <taxon>Pseudomonadati</taxon>
        <taxon>Pseudomonadota</taxon>
        <taxon>Gammaproteobacteria</taxon>
        <taxon>Lysobacterales</taxon>
        <taxon>Rhodanobacteraceae</taxon>
        <taxon>Rhodanobacter</taxon>
    </lineage>
</organism>
<evidence type="ECO:0000256" key="3">
    <source>
        <dbReference type="ARBA" id="ARBA00023163"/>
    </source>
</evidence>
<name>A0ABW4B271_9GAMM</name>
<gene>
    <name evidence="6" type="ORF">ACFQ45_09470</name>
</gene>
<dbReference type="PANTHER" id="PTHR30055:SF234">
    <property type="entry name" value="HTH-TYPE TRANSCRIPTIONAL REGULATOR BETI"/>
    <property type="match status" value="1"/>
</dbReference>
<keyword evidence="7" id="KW-1185">Reference proteome</keyword>
<dbReference type="EMBL" id="JBHTMN010000011">
    <property type="protein sequence ID" value="MFD1383596.1"/>
    <property type="molecule type" value="Genomic_DNA"/>
</dbReference>
<protein>
    <submittedName>
        <fullName evidence="6">TetR/AcrR family transcriptional regulator</fullName>
    </submittedName>
</protein>
<sequence length="194" mass="21847">MNRRTQQKASTRANIKRVARTAFLEQGVEATTTREISRLASVAVGTFFVHFPDKLDLVKEIFFDEMDEALSAGIGQQQPTSSPTDYLSQIAVTLFTFYGKYDEFTRLIMLDSVSTGGFHKQQMASVTEALLSRFEAVNIDRDTGMIFAENMVANFWLVFMECLPTGSFASKAALERLDRLNLPFKVSYQNAARK</sequence>
<dbReference type="InterPro" id="IPR023772">
    <property type="entry name" value="DNA-bd_HTH_TetR-type_CS"/>
</dbReference>
<dbReference type="Gene3D" id="1.10.357.10">
    <property type="entry name" value="Tetracycline Repressor, domain 2"/>
    <property type="match status" value="1"/>
</dbReference>
<dbReference type="Pfam" id="PF00440">
    <property type="entry name" value="TetR_N"/>
    <property type="match status" value="1"/>
</dbReference>
<accession>A0ABW4B271</accession>
<dbReference type="RefSeq" id="WP_377367014.1">
    <property type="nucleotide sequence ID" value="NZ_JBHTMN010000011.1"/>
</dbReference>
<evidence type="ECO:0000313" key="7">
    <source>
        <dbReference type="Proteomes" id="UP001597059"/>
    </source>
</evidence>
<evidence type="ECO:0000256" key="4">
    <source>
        <dbReference type="PROSITE-ProRule" id="PRU00335"/>
    </source>
</evidence>
<evidence type="ECO:0000259" key="5">
    <source>
        <dbReference type="PROSITE" id="PS50977"/>
    </source>
</evidence>
<dbReference type="SUPFAM" id="SSF46689">
    <property type="entry name" value="Homeodomain-like"/>
    <property type="match status" value="1"/>
</dbReference>
<feature type="DNA-binding region" description="H-T-H motif" evidence="4">
    <location>
        <begin position="32"/>
        <end position="51"/>
    </location>
</feature>
<keyword evidence="2 4" id="KW-0238">DNA-binding</keyword>
<keyword evidence="1" id="KW-0805">Transcription regulation</keyword>
<dbReference type="PROSITE" id="PS01081">
    <property type="entry name" value="HTH_TETR_1"/>
    <property type="match status" value="1"/>
</dbReference>
<comment type="caution">
    <text evidence="6">The sequence shown here is derived from an EMBL/GenBank/DDBJ whole genome shotgun (WGS) entry which is preliminary data.</text>
</comment>
<feature type="domain" description="HTH tetR-type" evidence="5">
    <location>
        <begin position="9"/>
        <end position="69"/>
    </location>
</feature>
<dbReference type="Proteomes" id="UP001597059">
    <property type="component" value="Unassembled WGS sequence"/>
</dbReference>
<proteinExistence type="predicted"/>
<evidence type="ECO:0000256" key="1">
    <source>
        <dbReference type="ARBA" id="ARBA00023015"/>
    </source>
</evidence>
<dbReference type="InterPro" id="IPR001647">
    <property type="entry name" value="HTH_TetR"/>
</dbReference>
<evidence type="ECO:0000256" key="2">
    <source>
        <dbReference type="ARBA" id="ARBA00023125"/>
    </source>
</evidence>
<keyword evidence="3" id="KW-0804">Transcription</keyword>
<dbReference type="PROSITE" id="PS50977">
    <property type="entry name" value="HTH_TETR_2"/>
    <property type="match status" value="1"/>
</dbReference>
<reference evidence="7" key="1">
    <citation type="journal article" date="2019" name="Int. J. Syst. Evol. Microbiol.">
        <title>The Global Catalogue of Microorganisms (GCM) 10K type strain sequencing project: providing services to taxonomists for standard genome sequencing and annotation.</title>
        <authorList>
            <consortium name="The Broad Institute Genomics Platform"/>
            <consortium name="The Broad Institute Genome Sequencing Center for Infectious Disease"/>
            <person name="Wu L."/>
            <person name="Ma J."/>
        </authorList>
    </citation>
    <scope>NUCLEOTIDE SEQUENCE [LARGE SCALE GENOMIC DNA]</scope>
    <source>
        <strain evidence="7">JCM 30774</strain>
    </source>
</reference>